<protein>
    <submittedName>
        <fullName evidence="1">Uncharacterized protein</fullName>
    </submittedName>
</protein>
<gene>
    <name evidence="1" type="ORF">GGP41_010604</name>
</gene>
<name>A0A8H5ZKK5_COCSA</name>
<reference evidence="1" key="1">
    <citation type="submission" date="2019-11" db="EMBL/GenBank/DDBJ databases">
        <title>Bipolaris sorokiniana Genome sequencing.</title>
        <authorList>
            <person name="Wang H."/>
        </authorList>
    </citation>
    <scope>NUCLEOTIDE SEQUENCE</scope>
</reference>
<dbReference type="Proteomes" id="UP000624244">
    <property type="component" value="Unassembled WGS sequence"/>
</dbReference>
<sequence>MVRHVITDLTSTPEEAVRLSNTELDKSVAGKSVADSAWLGRNFCIVGSTTLHYLAIRKRELSFEEKDHNKVEQWRAPLKIADYSLDTQTYTGPAHLSLGVQLTRYAATNSKQS</sequence>
<organism evidence="1 2">
    <name type="scientific">Cochliobolus sativus</name>
    <name type="common">Common root rot and spot blotch fungus</name>
    <name type="synonym">Bipolaris sorokiniana</name>
    <dbReference type="NCBI Taxonomy" id="45130"/>
    <lineage>
        <taxon>Eukaryota</taxon>
        <taxon>Fungi</taxon>
        <taxon>Dikarya</taxon>
        <taxon>Ascomycota</taxon>
        <taxon>Pezizomycotina</taxon>
        <taxon>Dothideomycetes</taxon>
        <taxon>Pleosporomycetidae</taxon>
        <taxon>Pleosporales</taxon>
        <taxon>Pleosporineae</taxon>
        <taxon>Pleosporaceae</taxon>
        <taxon>Bipolaris</taxon>
    </lineage>
</organism>
<proteinExistence type="predicted"/>
<dbReference type="EMBL" id="WNKQ01000006">
    <property type="protein sequence ID" value="KAF5850977.1"/>
    <property type="molecule type" value="Genomic_DNA"/>
</dbReference>
<accession>A0A8H5ZKK5</accession>
<comment type="caution">
    <text evidence="1">The sequence shown here is derived from an EMBL/GenBank/DDBJ whole genome shotgun (WGS) entry which is preliminary data.</text>
</comment>
<dbReference type="AlphaFoldDB" id="A0A8H5ZKK5"/>
<evidence type="ECO:0000313" key="2">
    <source>
        <dbReference type="Proteomes" id="UP000624244"/>
    </source>
</evidence>
<evidence type="ECO:0000313" key="1">
    <source>
        <dbReference type="EMBL" id="KAF5850977.1"/>
    </source>
</evidence>